<dbReference type="Pfam" id="PF12631">
    <property type="entry name" value="MnmE_helical"/>
    <property type="match status" value="1"/>
</dbReference>
<dbReference type="Proteomes" id="UP001377567">
    <property type="component" value="Unassembled WGS sequence"/>
</dbReference>
<gene>
    <name evidence="9" type="ORF">DAKH74_047760</name>
</gene>
<organism evidence="9 10">
    <name type="scientific">Maudiozyma humilis</name>
    <name type="common">Sour dough yeast</name>
    <name type="synonym">Kazachstania humilis</name>
    <dbReference type="NCBI Taxonomy" id="51915"/>
    <lineage>
        <taxon>Eukaryota</taxon>
        <taxon>Fungi</taxon>
        <taxon>Dikarya</taxon>
        <taxon>Ascomycota</taxon>
        <taxon>Saccharomycotina</taxon>
        <taxon>Saccharomycetes</taxon>
        <taxon>Saccharomycetales</taxon>
        <taxon>Saccharomycetaceae</taxon>
        <taxon>Maudiozyma</taxon>
    </lineage>
</organism>
<dbReference type="NCBIfam" id="TIGR00231">
    <property type="entry name" value="small_GTP"/>
    <property type="match status" value="1"/>
</dbReference>
<dbReference type="Gene3D" id="1.20.120.430">
    <property type="entry name" value="tRNA modification GTPase MnmE domain 2"/>
    <property type="match status" value="1"/>
</dbReference>
<name>A0AAV5S389_MAUHU</name>
<comment type="caution">
    <text evidence="9">The sequence shown here is derived from an EMBL/GenBank/DDBJ whole genome shotgun (WGS) entry which is preliminary data.</text>
</comment>
<feature type="domain" description="MnmE helical" evidence="8">
    <location>
        <begin position="169"/>
        <end position="514"/>
    </location>
</feature>
<dbReference type="Pfam" id="PF01926">
    <property type="entry name" value="MMR_HSR1"/>
    <property type="match status" value="1"/>
</dbReference>
<dbReference type="PANTHER" id="PTHR42714">
    <property type="entry name" value="TRNA MODIFICATION GTPASE GTPBP3"/>
    <property type="match status" value="1"/>
</dbReference>
<dbReference type="Gene3D" id="3.30.1360.120">
    <property type="entry name" value="Probable tRNA modification gtpase trme, domain 1"/>
    <property type="match status" value="1"/>
</dbReference>
<keyword evidence="10" id="KW-1185">Reference proteome</keyword>
<dbReference type="Pfam" id="PF10396">
    <property type="entry name" value="TrmE_N"/>
    <property type="match status" value="1"/>
</dbReference>
<dbReference type="InterPro" id="IPR025867">
    <property type="entry name" value="MnmE_helical"/>
</dbReference>
<evidence type="ECO:0000259" key="8">
    <source>
        <dbReference type="Pfam" id="PF12631"/>
    </source>
</evidence>
<accession>A0AAV5S389</accession>
<dbReference type="GO" id="GO:0005525">
    <property type="term" value="F:GTP binding"/>
    <property type="evidence" value="ECO:0007669"/>
    <property type="project" value="UniProtKB-KW"/>
</dbReference>
<dbReference type="PANTHER" id="PTHR42714:SF2">
    <property type="entry name" value="TRNA MODIFICATION GTPASE GTPBP3, MITOCHONDRIAL"/>
    <property type="match status" value="1"/>
</dbReference>
<evidence type="ECO:0000259" key="7">
    <source>
        <dbReference type="Pfam" id="PF10396"/>
    </source>
</evidence>
<evidence type="ECO:0000256" key="5">
    <source>
        <dbReference type="RuleBase" id="RU003313"/>
    </source>
</evidence>
<dbReference type="GO" id="GO:0005739">
    <property type="term" value="C:mitochondrion"/>
    <property type="evidence" value="ECO:0007669"/>
    <property type="project" value="TreeGrafter"/>
</dbReference>
<dbReference type="Gene3D" id="3.40.50.300">
    <property type="entry name" value="P-loop containing nucleotide triphosphate hydrolases"/>
    <property type="match status" value="1"/>
</dbReference>
<evidence type="ECO:0000313" key="10">
    <source>
        <dbReference type="Proteomes" id="UP001377567"/>
    </source>
</evidence>
<dbReference type="CDD" id="cd14858">
    <property type="entry name" value="TrmE_N"/>
    <property type="match status" value="1"/>
</dbReference>
<dbReference type="GO" id="GO:0002098">
    <property type="term" value="P:tRNA wobble uridine modification"/>
    <property type="evidence" value="ECO:0007669"/>
    <property type="project" value="TreeGrafter"/>
</dbReference>
<comment type="similarity">
    <text evidence="1 5">Belongs to the TRAFAC class TrmE-Era-EngA-EngB-Septin-like GTPase superfamily. TrmE GTPase family.</text>
</comment>
<evidence type="ECO:0000313" key="9">
    <source>
        <dbReference type="EMBL" id="GMM58160.1"/>
    </source>
</evidence>
<evidence type="ECO:0000256" key="1">
    <source>
        <dbReference type="ARBA" id="ARBA00011043"/>
    </source>
</evidence>
<dbReference type="InterPro" id="IPR031168">
    <property type="entry name" value="G_TrmE"/>
</dbReference>
<keyword evidence="3 5" id="KW-0547">Nucleotide-binding</keyword>
<feature type="domain" description="GTP-binding protein TrmE N-terminal" evidence="7">
    <location>
        <begin position="35"/>
        <end position="166"/>
    </location>
</feature>
<dbReference type="SUPFAM" id="SSF52540">
    <property type="entry name" value="P-loop containing nucleoside triphosphate hydrolases"/>
    <property type="match status" value="1"/>
</dbReference>
<dbReference type="AlphaFoldDB" id="A0AAV5S389"/>
<dbReference type="InterPro" id="IPR027417">
    <property type="entry name" value="P-loop_NTPase"/>
</dbReference>
<evidence type="ECO:0000259" key="6">
    <source>
        <dbReference type="Pfam" id="PF01926"/>
    </source>
</evidence>
<protein>
    <submittedName>
        <fullName evidence="9">Mss1 protein</fullName>
    </submittedName>
</protein>
<dbReference type="InterPro" id="IPR027368">
    <property type="entry name" value="MnmE_dom2"/>
</dbReference>
<evidence type="ECO:0000256" key="2">
    <source>
        <dbReference type="ARBA" id="ARBA00022694"/>
    </source>
</evidence>
<dbReference type="PRINTS" id="PR00326">
    <property type="entry name" value="GTP1OBG"/>
</dbReference>
<dbReference type="InterPro" id="IPR005225">
    <property type="entry name" value="Small_GTP-bd"/>
</dbReference>
<sequence>MHNLFGRLKLRVSPLLTHVRYTHNKLTPSTVHLPTVYAMATPPGQKSAIAVIRVSGTYSKYVYHKLTRRKADPKPRTMLLRTLYDTSPALAEKTGLVLDQSLVSFSAAPHSFTGEDTLELYIHGGRAVAEGVLRSIGQLHSHAEDGPQIRYAEAGEFSRRAFQNEKFDLTEVEGIRDLIDAETESQRRSVLSSFSGSNKKLFDNWRSQLVNNVAQLTAVIDFGEDNDSIGSDNLRIFGNVEESVRILKRQVEQFLERVSRAQLLQDGLRVALVGAPNAGKSTLLNMLARDDVSLVSDVPGTTRDAVDRVLDMGGYKVVFSDTAGIRSDSSTSDAIEQMGIGRAEQRAQRSHMCVLVVDASKGGRLDPRLLSALPPDTPLVVVLNKVDLVSQEIVAIVTDHIREQLQRPGQQVLPVSCKLEEGTGALVEALLSSFKELAMVDEHGAGLSVSRRVRDTLTQDVLAGLEQFLVSADLGHDVAMAAEDLQGAIHGIGRITGENVGVEEVLGVVFSTFCVGK</sequence>
<reference evidence="9 10" key="1">
    <citation type="journal article" date="2023" name="Elife">
        <title>Identification of key yeast species and microbe-microbe interactions impacting larval growth of Drosophila in the wild.</title>
        <authorList>
            <person name="Mure A."/>
            <person name="Sugiura Y."/>
            <person name="Maeda R."/>
            <person name="Honda K."/>
            <person name="Sakurai N."/>
            <person name="Takahashi Y."/>
            <person name="Watada M."/>
            <person name="Katoh T."/>
            <person name="Gotoh A."/>
            <person name="Gotoh Y."/>
            <person name="Taniguchi I."/>
            <person name="Nakamura K."/>
            <person name="Hayashi T."/>
            <person name="Katayama T."/>
            <person name="Uemura T."/>
            <person name="Hattori Y."/>
        </authorList>
    </citation>
    <scope>NUCLEOTIDE SEQUENCE [LARGE SCALE GENOMIC DNA]</scope>
    <source>
        <strain evidence="9 10">KH-74</strain>
    </source>
</reference>
<dbReference type="GO" id="GO:0003924">
    <property type="term" value="F:GTPase activity"/>
    <property type="evidence" value="ECO:0007669"/>
    <property type="project" value="InterPro"/>
</dbReference>
<dbReference type="InterPro" id="IPR018948">
    <property type="entry name" value="GTP-bd_TrmE_N"/>
</dbReference>
<dbReference type="InterPro" id="IPR006073">
    <property type="entry name" value="GTP-bd"/>
</dbReference>
<evidence type="ECO:0000256" key="4">
    <source>
        <dbReference type="ARBA" id="ARBA00023134"/>
    </source>
</evidence>
<feature type="domain" description="G" evidence="6">
    <location>
        <begin position="269"/>
        <end position="385"/>
    </location>
</feature>
<dbReference type="GO" id="GO:0030488">
    <property type="term" value="P:tRNA methylation"/>
    <property type="evidence" value="ECO:0007669"/>
    <property type="project" value="TreeGrafter"/>
</dbReference>
<keyword evidence="2 5" id="KW-0819">tRNA processing</keyword>
<keyword evidence="4 5" id="KW-0342">GTP-binding</keyword>
<dbReference type="EMBL" id="BTGD01000020">
    <property type="protein sequence ID" value="GMM58160.1"/>
    <property type="molecule type" value="Genomic_DNA"/>
</dbReference>
<dbReference type="NCBIfam" id="TIGR00450">
    <property type="entry name" value="mnmE_trmE_thdF"/>
    <property type="match status" value="1"/>
</dbReference>
<proteinExistence type="inferred from homology"/>
<dbReference type="NCBIfam" id="NF003661">
    <property type="entry name" value="PRK05291.1-3"/>
    <property type="match status" value="1"/>
</dbReference>
<dbReference type="InterPro" id="IPR004520">
    <property type="entry name" value="GTPase_MnmE"/>
</dbReference>
<evidence type="ECO:0000256" key="3">
    <source>
        <dbReference type="ARBA" id="ARBA00022741"/>
    </source>
</evidence>
<dbReference type="CDD" id="cd04164">
    <property type="entry name" value="trmE"/>
    <property type="match status" value="1"/>
</dbReference>
<dbReference type="InterPro" id="IPR027266">
    <property type="entry name" value="TrmE/GcvT-like"/>
</dbReference>
<dbReference type="HAMAP" id="MF_00379">
    <property type="entry name" value="GTPase_MnmE"/>
    <property type="match status" value="1"/>
</dbReference>